<accession>A0ABN6H8U8</accession>
<reference evidence="4 5" key="1">
    <citation type="submission" date="2021-06" db="EMBL/GenBank/DDBJ databases">
        <title>Complete genome of Haloferula helveola possessing various polysaccharide degrading enzymes.</title>
        <authorList>
            <person name="Takami H."/>
            <person name="Huang C."/>
            <person name="Hamasaki K."/>
        </authorList>
    </citation>
    <scope>NUCLEOTIDE SEQUENCE [LARGE SCALE GENOMIC DNA]</scope>
    <source>
        <strain evidence="4 5">CN-1</strain>
    </source>
</reference>
<dbReference type="Pfam" id="PF00440">
    <property type="entry name" value="TetR_N"/>
    <property type="match status" value="1"/>
</dbReference>
<evidence type="ECO:0000256" key="2">
    <source>
        <dbReference type="PROSITE-ProRule" id="PRU00335"/>
    </source>
</evidence>
<protein>
    <submittedName>
        <fullName evidence="4">TetR family transcriptional regulator</fullName>
    </submittedName>
</protein>
<dbReference type="InterPro" id="IPR041586">
    <property type="entry name" value="PsrA_TetR_C"/>
</dbReference>
<proteinExistence type="predicted"/>
<feature type="domain" description="HTH tetR-type" evidence="3">
    <location>
        <begin position="1"/>
        <end position="54"/>
    </location>
</feature>
<keyword evidence="5" id="KW-1185">Reference proteome</keyword>
<dbReference type="PANTHER" id="PTHR30055:SF235">
    <property type="entry name" value="TRANSCRIPTIONAL REGULATORY PROTEIN"/>
    <property type="match status" value="1"/>
</dbReference>
<organism evidence="4 5">
    <name type="scientific">Haloferula helveola</name>
    <dbReference type="NCBI Taxonomy" id="490095"/>
    <lineage>
        <taxon>Bacteria</taxon>
        <taxon>Pseudomonadati</taxon>
        <taxon>Verrucomicrobiota</taxon>
        <taxon>Verrucomicrobiia</taxon>
        <taxon>Verrucomicrobiales</taxon>
        <taxon>Verrucomicrobiaceae</taxon>
        <taxon>Haloferula</taxon>
    </lineage>
</organism>
<dbReference type="SUPFAM" id="SSF46689">
    <property type="entry name" value="Homeodomain-like"/>
    <property type="match status" value="1"/>
</dbReference>
<gene>
    <name evidence="4" type="ORF">HAHE_34960</name>
</gene>
<dbReference type="Pfam" id="PF17939">
    <property type="entry name" value="TetR_C_30"/>
    <property type="match status" value="1"/>
</dbReference>
<evidence type="ECO:0000256" key="1">
    <source>
        <dbReference type="ARBA" id="ARBA00023125"/>
    </source>
</evidence>
<dbReference type="Proteomes" id="UP001374893">
    <property type="component" value="Chromosome"/>
</dbReference>
<keyword evidence="1 2" id="KW-0238">DNA-binding</keyword>
<feature type="DNA-binding region" description="H-T-H motif" evidence="2">
    <location>
        <begin position="17"/>
        <end position="36"/>
    </location>
</feature>
<dbReference type="EMBL" id="AP024702">
    <property type="protein sequence ID" value="BCX49588.1"/>
    <property type="molecule type" value="Genomic_DNA"/>
</dbReference>
<evidence type="ECO:0000259" key="3">
    <source>
        <dbReference type="PROSITE" id="PS50977"/>
    </source>
</evidence>
<dbReference type="InterPro" id="IPR050109">
    <property type="entry name" value="HTH-type_TetR-like_transc_reg"/>
</dbReference>
<dbReference type="PROSITE" id="PS50977">
    <property type="entry name" value="HTH_TETR_2"/>
    <property type="match status" value="1"/>
</dbReference>
<dbReference type="InterPro" id="IPR036271">
    <property type="entry name" value="Tet_transcr_reg_TetR-rel_C_sf"/>
</dbReference>
<dbReference type="Gene3D" id="1.10.357.10">
    <property type="entry name" value="Tetracycline Repressor, domain 2"/>
    <property type="match status" value="1"/>
</dbReference>
<dbReference type="SUPFAM" id="SSF48498">
    <property type="entry name" value="Tetracyclin repressor-like, C-terminal domain"/>
    <property type="match status" value="1"/>
</dbReference>
<evidence type="ECO:0000313" key="4">
    <source>
        <dbReference type="EMBL" id="BCX49588.1"/>
    </source>
</evidence>
<dbReference type="PANTHER" id="PTHR30055">
    <property type="entry name" value="HTH-TYPE TRANSCRIPTIONAL REGULATOR RUTR"/>
    <property type="match status" value="1"/>
</dbReference>
<dbReference type="InterPro" id="IPR001647">
    <property type="entry name" value="HTH_TetR"/>
</dbReference>
<name>A0ABN6H8U8_9BACT</name>
<sequence length="217" mass="24694">MDAAEDLFSERGFERVSVRDITEKADANVAAVNYHFGNREGLVEQVMARYINPINEERVARLDVLERRSGSKPVPLEELLDAFVRPFATQVRRSELSERMFYKLMGRIFGDEMPRLPDVVLRGFEVMLGRFRKAFAKALPEVSSEELLWRIHFTVGAMIHTMAHSETLNHLSNGDSGQPSMEVTLSRFIRYAAAGMREGVQIAEVAKPKGNQDEFLF</sequence>
<evidence type="ECO:0000313" key="5">
    <source>
        <dbReference type="Proteomes" id="UP001374893"/>
    </source>
</evidence>
<dbReference type="InterPro" id="IPR009057">
    <property type="entry name" value="Homeodomain-like_sf"/>
</dbReference>